<name>A0A160N213_9GAMM</name>
<dbReference type="GO" id="GO:0006355">
    <property type="term" value="P:regulation of DNA-templated transcription"/>
    <property type="evidence" value="ECO:0007669"/>
    <property type="project" value="InterPro"/>
</dbReference>
<accession>A0A160N213</accession>
<organism evidence="1 2">
    <name type="scientific">Dyella thiooxydans</name>
    <dbReference type="NCBI Taxonomy" id="445710"/>
    <lineage>
        <taxon>Bacteria</taxon>
        <taxon>Pseudomonadati</taxon>
        <taxon>Pseudomonadota</taxon>
        <taxon>Gammaproteobacteria</taxon>
        <taxon>Lysobacterales</taxon>
        <taxon>Rhodanobacteraceae</taxon>
        <taxon>Dyella</taxon>
    </lineage>
</organism>
<dbReference type="InterPro" id="IPR010985">
    <property type="entry name" value="Ribbon_hlx_hlx"/>
</dbReference>
<dbReference type="STRING" id="445710.ATSB10_18180"/>
<evidence type="ECO:0008006" key="3">
    <source>
        <dbReference type="Google" id="ProtNLM"/>
    </source>
</evidence>
<dbReference type="PATRIC" id="fig|445710.3.peg.1815"/>
<dbReference type="KEGG" id="dtx:ATSB10_18180"/>
<reference evidence="1 2" key="1">
    <citation type="submission" date="2016-02" db="EMBL/GenBank/DDBJ databases">
        <title>Complete genome sequencing and analysis of ATSB10, Dyella thiooxydans isolated from rhizosphere soil of sunflower (Helianthus annuus L.).</title>
        <authorList>
            <person name="Lee Y."/>
            <person name="Hwangbo K."/>
            <person name="Chung H."/>
            <person name="Yoo J."/>
            <person name="Kim K.Y."/>
            <person name="Sa T.M."/>
            <person name="Um Y."/>
            <person name="Madhaiyan M."/>
        </authorList>
    </citation>
    <scope>NUCLEOTIDE SEQUENCE [LARGE SCALE GENOMIC DNA]</scope>
    <source>
        <strain evidence="1 2">ATSB10</strain>
    </source>
</reference>
<evidence type="ECO:0000313" key="1">
    <source>
        <dbReference type="EMBL" id="AND69272.1"/>
    </source>
</evidence>
<dbReference type="SUPFAM" id="SSF47598">
    <property type="entry name" value="Ribbon-helix-helix"/>
    <property type="match status" value="1"/>
</dbReference>
<proteinExistence type="predicted"/>
<keyword evidence="2" id="KW-1185">Reference proteome</keyword>
<dbReference type="EMBL" id="CP014841">
    <property type="protein sequence ID" value="AND69272.1"/>
    <property type="molecule type" value="Genomic_DNA"/>
</dbReference>
<gene>
    <name evidence="1" type="ORF">ATSB10_18180</name>
</gene>
<sequence>MLEAVQRWSEDELRSVNAQIEYLLRDALRKAGRLKPAKPDPVDDDE</sequence>
<dbReference type="AlphaFoldDB" id="A0A160N213"/>
<dbReference type="Proteomes" id="UP000077255">
    <property type="component" value="Chromosome"/>
</dbReference>
<protein>
    <recommendedName>
        <fullName evidence="3">Arc-like DNA binding domain-containing protein</fullName>
    </recommendedName>
</protein>
<evidence type="ECO:0000313" key="2">
    <source>
        <dbReference type="Proteomes" id="UP000077255"/>
    </source>
</evidence>